<dbReference type="InterPro" id="IPR036691">
    <property type="entry name" value="Endo/exonu/phosph_ase_sf"/>
</dbReference>
<keyword evidence="3" id="KW-1185">Reference proteome</keyword>
<evidence type="ECO:0000313" key="2">
    <source>
        <dbReference type="EMBL" id="KAK2172878.1"/>
    </source>
</evidence>
<dbReference type="Proteomes" id="UP001209878">
    <property type="component" value="Unassembled WGS sequence"/>
</dbReference>
<evidence type="ECO:0000313" key="3">
    <source>
        <dbReference type="Proteomes" id="UP001209878"/>
    </source>
</evidence>
<dbReference type="EMBL" id="JAODUO010000923">
    <property type="protein sequence ID" value="KAK2172878.1"/>
    <property type="molecule type" value="Genomic_DNA"/>
</dbReference>
<protein>
    <submittedName>
        <fullName evidence="2">Uncharacterized protein</fullName>
    </submittedName>
</protein>
<proteinExistence type="predicted"/>
<dbReference type="Gene3D" id="3.60.10.10">
    <property type="entry name" value="Endonuclease/exonuclease/phosphatase"/>
    <property type="match status" value="1"/>
</dbReference>
<comment type="caution">
    <text evidence="2">The sequence shown here is derived from an EMBL/GenBank/DDBJ whole genome shotgun (WGS) entry which is preliminary data.</text>
</comment>
<accession>A0AAD9KJR4</accession>
<gene>
    <name evidence="2" type="ORF">NP493_923g01021</name>
</gene>
<dbReference type="SUPFAM" id="SSF56219">
    <property type="entry name" value="DNase I-like"/>
    <property type="match status" value="1"/>
</dbReference>
<organism evidence="2 3">
    <name type="scientific">Ridgeia piscesae</name>
    <name type="common">Tubeworm</name>
    <dbReference type="NCBI Taxonomy" id="27915"/>
    <lineage>
        <taxon>Eukaryota</taxon>
        <taxon>Metazoa</taxon>
        <taxon>Spiralia</taxon>
        <taxon>Lophotrochozoa</taxon>
        <taxon>Annelida</taxon>
        <taxon>Polychaeta</taxon>
        <taxon>Sedentaria</taxon>
        <taxon>Canalipalpata</taxon>
        <taxon>Sabellida</taxon>
        <taxon>Siboglinidae</taxon>
        <taxon>Ridgeia</taxon>
    </lineage>
</organism>
<feature type="region of interest" description="Disordered" evidence="1">
    <location>
        <begin position="42"/>
        <end position="75"/>
    </location>
</feature>
<sequence length="75" mass="8610">MHPQTTRMKTKKDFYKKLQTLCDKLKEKDTTILMGDMNAKIGSYNSGEGQMQPQTTSSAGQNEDEAEEKRNQEEH</sequence>
<dbReference type="AlphaFoldDB" id="A0AAD9KJR4"/>
<name>A0AAD9KJR4_RIDPI</name>
<reference evidence="2" key="1">
    <citation type="journal article" date="2023" name="Mol. Biol. Evol.">
        <title>Third-Generation Sequencing Reveals the Adaptive Role of the Epigenome in Three Deep-Sea Polychaetes.</title>
        <authorList>
            <person name="Perez M."/>
            <person name="Aroh O."/>
            <person name="Sun Y."/>
            <person name="Lan Y."/>
            <person name="Juniper S.K."/>
            <person name="Young C.R."/>
            <person name="Angers B."/>
            <person name="Qian P.Y."/>
        </authorList>
    </citation>
    <scope>NUCLEOTIDE SEQUENCE</scope>
    <source>
        <strain evidence="2">R07B-5</strain>
    </source>
</reference>
<feature type="compositionally biased region" description="Polar residues" evidence="1">
    <location>
        <begin position="43"/>
        <end position="61"/>
    </location>
</feature>
<evidence type="ECO:0000256" key="1">
    <source>
        <dbReference type="SAM" id="MobiDB-lite"/>
    </source>
</evidence>